<dbReference type="Proteomes" id="UP001179952">
    <property type="component" value="Unassembled WGS sequence"/>
</dbReference>
<dbReference type="Pfam" id="PF22124">
    <property type="entry name" value="Glyco_hydro_95_cat"/>
    <property type="match status" value="1"/>
</dbReference>
<dbReference type="PANTHER" id="PTHR31084:SF0">
    <property type="entry name" value="ALPHA-L-FUCOSIDASE 2"/>
    <property type="match status" value="1"/>
</dbReference>
<dbReference type="PANTHER" id="PTHR31084">
    <property type="entry name" value="ALPHA-L-FUCOSIDASE 2"/>
    <property type="match status" value="1"/>
</dbReference>
<comment type="caution">
    <text evidence="2">The sequence shown here is derived from an EMBL/GenBank/DDBJ whole genome shotgun (WGS) entry which is preliminary data.</text>
</comment>
<dbReference type="AlphaFoldDB" id="A0AAV8ZWZ8"/>
<gene>
    <name evidence="2" type="ORF">QJS04_geneDACA023523</name>
</gene>
<evidence type="ECO:0000259" key="1">
    <source>
        <dbReference type="Pfam" id="PF22124"/>
    </source>
</evidence>
<keyword evidence="3" id="KW-1185">Reference proteome</keyword>
<dbReference type="EMBL" id="JAUJYN010000066">
    <property type="protein sequence ID" value="KAK1257006.1"/>
    <property type="molecule type" value="Genomic_DNA"/>
</dbReference>
<name>A0AAV8ZWZ8_ACOGR</name>
<protein>
    <submittedName>
        <fullName evidence="2">Alpha-L-fucosidase 2</fullName>
    </submittedName>
</protein>
<feature type="domain" description="Glycosyl hydrolase family 95 catalytic" evidence="1">
    <location>
        <begin position="42"/>
        <end position="94"/>
    </location>
</feature>
<dbReference type="Gene3D" id="2.70.98.50">
    <property type="entry name" value="putative glycoside hydrolase family protein from bacillus halodurans"/>
    <property type="match status" value="1"/>
</dbReference>
<evidence type="ECO:0000313" key="2">
    <source>
        <dbReference type="EMBL" id="KAK1257006.1"/>
    </source>
</evidence>
<sequence length="119" mass="13565">MVSFQAGVEWSYAQEGARDLKDILIGGDGIEIHVVDDGNLRVEDSDERVKSFKIDVDISLVELLFQYGRYLFISISRPGTEVANLQGIWNKDTELARELTMKRVVGLYIKFQIYGLKHN</sequence>
<organism evidence="2 3">
    <name type="scientific">Acorus gramineus</name>
    <name type="common">Dwarf sweet flag</name>
    <dbReference type="NCBI Taxonomy" id="55184"/>
    <lineage>
        <taxon>Eukaryota</taxon>
        <taxon>Viridiplantae</taxon>
        <taxon>Streptophyta</taxon>
        <taxon>Embryophyta</taxon>
        <taxon>Tracheophyta</taxon>
        <taxon>Spermatophyta</taxon>
        <taxon>Magnoliopsida</taxon>
        <taxon>Liliopsida</taxon>
        <taxon>Acoraceae</taxon>
        <taxon>Acorus</taxon>
    </lineage>
</organism>
<reference evidence="2" key="1">
    <citation type="journal article" date="2023" name="Nat. Commun.">
        <title>Diploid and tetraploid genomes of Acorus and the evolution of monocots.</title>
        <authorList>
            <person name="Ma L."/>
            <person name="Liu K.W."/>
            <person name="Li Z."/>
            <person name="Hsiao Y.Y."/>
            <person name="Qi Y."/>
            <person name="Fu T."/>
            <person name="Tang G.D."/>
            <person name="Zhang D."/>
            <person name="Sun W.H."/>
            <person name="Liu D.K."/>
            <person name="Li Y."/>
            <person name="Chen G.Z."/>
            <person name="Liu X.D."/>
            <person name="Liao X.Y."/>
            <person name="Jiang Y.T."/>
            <person name="Yu X."/>
            <person name="Hao Y."/>
            <person name="Huang J."/>
            <person name="Zhao X.W."/>
            <person name="Ke S."/>
            <person name="Chen Y.Y."/>
            <person name="Wu W.L."/>
            <person name="Hsu J.L."/>
            <person name="Lin Y.F."/>
            <person name="Huang M.D."/>
            <person name="Li C.Y."/>
            <person name="Huang L."/>
            <person name="Wang Z.W."/>
            <person name="Zhao X."/>
            <person name="Zhong W.Y."/>
            <person name="Peng D.H."/>
            <person name="Ahmad S."/>
            <person name="Lan S."/>
            <person name="Zhang J.S."/>
            <person name="Tsai W.C."/>
            <person name="Van de Peer Y."/>
            <person name="Liu Z.J."/>
        </authorList>
    </citation>
    <scope>NUCLEOTIDE SEQUENCE</scope>
    <source>
        <strain evidence="2">SCP</strain>
    </source>
</reference>
<reference evidence="2" key="2">
    <citation type="submission" date="2023-06" db="EMBL/GenBank/DDBJ databases">
        <authorList>
            <person name="Ma L."/>
            <person name="Liu K.-W."/>
            <person name="Li Z."/>
            <person name="Hsiao Y.-Y."/>
            <person name="Qi Y."/>
            <person name="Fu T."/>
            <person name="Tang G."/>
            <person name="Zhang D."/>
            <person name="Sun W.-H."/>
            <person name="Liu D.-K."/>
            <person name="Li Y."/>
            <person name="Chen G.-Z."/>
            <person name="Liu X.-D."/>
            <person name="Liao X.-Y."/>
            <person name="Jiang Y.-T."/>
            <person name="Yu X."/>
            <person name="Hao Y."/>
            <person name="Huang J."/>
            <person name="Zhao X.-W."/>
            <person name="Ke S."/>
            <person name="Chen Y.-Y."/>
            <person name="Wu W.-L."/>
            <person name="Hsu J.-L."/>
            <person name="Lin Y.-F."/>
            <person name="Huang M.-D."/>
            <person name="Li C.-Y."/>
            <person name="Huang L."/>
            <person name="Wang Z.-W."/>
            <person name="Zhao X."/>
            <person name="Zhong W.-Y."/>
            <person name="Peng D.-H."/>
            <person name="Ahmad S."/>
            <person name="Lan S."/>
            <person name="Zhang J.-S."/>
            <person name="Tsai W.-C."/>
            <person name="Van De Peer Y."/>
            <person name="Liu Z.-J."/>
        </authorList>
    </citation>
    <scope>NUCLEOTIDE SEQUENCE</scope>
    <source>
        <strain evidence="2">SCP</strain>
        <tissue evidence="2">Leaves</tissue>
    </source>
</reference>
<accession>A0AAV8ZWZ8</accession>
<evidence type="ECO:0000313" key="3">
    <source>
        <dbReference type="Proteomes" id="UP001179952"/>
    </source>
</evidence>
<proteinExistence type="predicted"/>
<dbReference type="GO" id="GO:0004560">
    <property type="term" value="F:alpha-L-fucosidase activity"/>
    <property type="evidence" value="ECO:0007669"/>
    <property type="project" value="TreeGrafter"/>
</dbReference>
<dbReference type="InterPro" id="IPR054363">
    <property type="entry name" value="GH95_cat"/>
</dbReference>